<dbReference type="Proteomes" id="UP000293846">
    <property type="component" value="Unassembled WGS sequence"/>
</dbReference>
<keyword evidence="1" id="KW-0449">Lipoprotein</keyword>
<gene>
    <name evidence="1" type="ORF">E0Y62_02600</name>
</gene>
<proteinExistence type="predicted"/>
<reference evidence="1 2" key="1">
    <citation type="submission" date="2019-03" db="EMBL/GenBank/DDBJ databases">
        <authorList>
            <person name="Jensen L."/>
            <person name="Storgaard J."/>
            <person name="Sulaj E."/>
            <person name="Schramm A."/>
            <person name="Marshall I.P.G."/>
        </authorList>
    </citation>
    <scope>NUCLEOTIDE SEQUENCE [LARGE SCALE GENOMIC DNA]</scope>
    <source>
        <strain evidence="1 2">2017H2G3</strain>
    </source>
</reference>
<evidence type="ECO:0000313" key="2">
    <source>
        <dbReference type="Proteomes" id="UP000293846"/>
    </source>
</evidence>
<dbReference type="STRING" id="1742358.GCA_001439605_01430"/>
<dbReference type="Gene3D" id="3.40.30.10">
    <property type="entry name" value="Glutaredoxin"/>
    <property type="match status" value="1"/>
</dbReference>
<dbReference type="InterPro" id="IPR036249">
    <property type="entry name" value="Thioredoxin-like_sf"/>
</dbReference>
<accession>A0A4R1B077</accession>
<dbReference type="OrthoDB" id="2864505at2"/>
<keyword evidence="2" id="KW-1185">Reference proteome</keyword>
<sequence length="125" mass="14385">MKGLPLLFIASLLFITSSCTHVDLKEDLKIDQNTKQLIFFTDDQAYEQEVSYYDAIIELKKEFPIDIKNMKIITAANAKKYYDQFDIDRCPAILLVYKGKIVVAIKGETTKDQILEPLYTALKNK</sequence>
<organism evidence="1 2">
    <name type="scientific">Cytobacillus praedii</name>
    <dbReference type="NCBI Taxonomy" id="1742358"/>
    <lineage>
        <taxon>Bacteria</taxon>
        <taxon>Bacillati</taxon>
        <taxon>Bacillota</taxon>
        <taxon>Bacilli</taxon>
        <taxon>Bacillales</taxon>
        <taxon>Bacillaceae</taxon>
        <taxon>Cytobacillus</taxon>
    </lineage>
</organism>
<dbReference type="PROSITE" id="PS51257">
    <property type="entry name" value="PROKAR_LIPOPROTEIN"/>
    <property type="match status" value="1"/>
</dbReference>
<dbReference type="RefSeq" id="WP_057766218.1">
    <property type="nucleotide sequence ID" value="NZ_JARMQE010000019.1"/>
</dbReference>
<dbReference type="EMBL" id="SJTH01000002">
    <property type="protein sequence ID" value="TCJ06144.1"/>
    <property type="molecule type" value="Genomic_DNA"/>
</dbReference>
<dbReference type="SUPFAM" id="SSF52833">
    <property type="entry name" value="Thioredoxin-like"/>
    <property type="match status" value="1"/>
</dbReference>
<evidence type="ECO:0000313" key="1">
    <source>
        <dbReference type="EMBL" id="TCJ06144.1"/>
    </source>
</evidence>
<protein>
    <submittedName>
        <fullName evidence="1">Small peptidoglycan-associated lipoprotein</fullName>
    </submittedName>
</protein>
<comment type="caution">
    <text evidence="1">The sequence shown here is derived from an EMBL/GenBank/DDBJ whole genome shotgun (WGS) entry which is preliminary data.</text>
</comment>
<dbReference type="AlphaFoldDB" id="A0A4R1B077"/>
<name>A0A4R1B077_9BACI</name>